<evidence type="ECO:0000313" key="2">
    <source>
        <dbReference type="Proteomes" id="UP001589611"/>
    </source>
</evidence>
<dbReference type="EMBL" id="JBHMBE010000002">
    <property type="protein sequence ID" value="MFB9645386.1"/>
    <property type="molecule type" value="Genomic_DNA"/>
</dbReference>
<dbReference type="Proteomes" id="UP001589611">
    <property type="component" value="Unassembled WGS sequence"/>
</dbReference>
<sequence length="65" mass="7191">MTEPTTSPTDDLHGTADERVAQLARWDAGGPLPAEWLRRQLDAALAAWADDETTLDIEKEAHTDF</sequence>
<evidence type="ECO:0000313" key="1">
    <source>
        <dbReference type="EMBL" id="MFB9645386.1"/>
    </source>
</evidence>
<proteinExistence type="predicted"/>
<reference evidence="1 2" key="1">
    <citation type="submission" date="2024-09" db="EMBL/GenBank/DDBJ databases">
        <authorList>
            <person name="Sun Q."/>
            <person name="Mori K."/>
        </authorList>
    </citation>
    <scope>NUCLEOTIDE SEQUENCE [LARGE SCALE GENOMIC DNA]</scope>
    <source>
        <strain evidence="1 2">JCM 1342</strain>
    </source>
</reference>
<gene>
    <name evidence="1" type="ORF">ACFFPJ_06215</name>
</gene>
<keyword evidence="2" id="KW-1185">Reference proteome</keyword>
<accession>A0ABV5SYF4</accession>
<comment type="caution">
    <text evidence="1">The sequence shown here is derived from an EMBL/GenBank/DDBJ whole genome shotgun (WGS) entry which is preliminary data.</text>
</comment>
<name>A0ABV5SYF4_9MICO</name>
<protein>
    <submittedName>
        <fullName evidence="1">Uncharacterized protein</fullName>
    </submittedName>
</protein>
<dbReference type="RefSeq" id="WP_344714445.1">
    <property type="nucleotide sequence ID" value="NZ_BAAAWH010000001.1"/>
</dbReference>
<organism evidence="1 2">
    <name type="scientific">Microbacterium terregens</name>
    <dbReference type="NCBI Taxonomy" id="69363"/>
    <lineage>
        <taxon>Bacteria</taxon>
        <taxon>Bacillati</taxon>
        <taxon>Actinomycetota</taxon>
        <taxon>Actinomycetes</taxon>
        <taxon>Micrococcales</taxon>
        <taxon>Microbacteriaceae</taxon>
        <taxon>Microbacterium</taxon>
    </lineage>
</organism>